<dbReference type="PANTHER" id="PTHR34472">
    <property type="entry name" value="SULFUR CARRIER PROTEIN THIS"/>
    <property type="match status" value="1"/>
</dbReference>
<reference evidence="1 2" key="1">
    <citation type="submission" date="2023-07" db="EMBL/GenBank/DDBJ databases">
        <title>Sequencing the genomes of 1000 actinobacteria strains.</title>
        <authorList>
            <person name="Klenk H.-P."/>
        </authorList>
    </citation>
    <scope>NUCLEOTIDE SEQUENCE [LARGE SCALE GENOMIC DNA]</scope>
    <source>
        <strain evidence="1 2">DSM 44508</strain>
    </source>
</reference>
<dbReference type="NCBIfam" id="TIGR01683">
    <property type="entry name" value="thiS"/>
    <property type="match status" value="1"/>
</dbReference>
<evidence type="ECO:0000313" key="1">
    <source>
        <dbReference type="EMBL" id="MDR7356015.1"/>
    </source>
</evidence>
<dbReference type="EMBL" id="JAVDYF010000001">
    <property type="protein sequence ID" value="MDR7356015.1"/>
    <property type="molecule type" value="Genomic_DNA"/>
</dbReference>
<dbReference type="SUPFAM" id="SSF54285">
    <property type="entry name" value="MoaD/ThiS"/>
    <property type="match status" value="1"/>
</dbReference>
<comment type="caution">
    <text evidence="1">The sequence shown here is derived from an EMBL/GenBank/DDBJ whole genome shotgun (WGS) entry which is preliminary data.</text>
</comment>
<keyword evidence="2" id="KW-1185">Reference proteome</keyword>
<proteinExistence type="predicted"/>
<dbReference type="Proteomes" id="UP001183619">
    <property type="component" value="Unassembled WGS sequence"/>
</dbReference>
<dbReference type="PANTHER" id="PTHR34472:SF1">
    <property type="entry name" value="SULFUR CARRIER PROTEIN THIS"/>
    <property type="match status" value="1"/>
</dbReference>
<dbReference type="InterPro" id="IPR012675">
    <property type="entry name" value="Beta-grasp_dom_sf"/>
</dbReference>
<accession>A0ABU2BBJ3</accession>
<protein>
    <submittedName>
        <fullName evidence="1">Sulfur carrier protein</fullName>
    </submittedName>
</protein>
<dbReference type="RefSeq" id="WP_277103527.1">
    <property type="nucleotide sequence ID" value="NZ_BAAAJS010000069.1"/>
</dbReference>
<dbReference type="Gene3D" id="3.10.20.30">
    <property type="match status" value="1"/>
</dbReference>
<dbReference type="CDD" id="cd00565">
    <property type="entry name" value="Ubl_ThiS"/>
    <property type="match status" value="1"/>
</dbReference>
<sequence>MKTIVYNESSCVTSATTVAQLVVEKVGSVNGVAVARNSTVVPRSLWEETPVDDGDCFDVLSAVQGG</sequence>
<dbReference type="InterPro" id="IPR003749">
    <property type="entry name" value="ThiS/MoaD-like"/>
</dbReference>
<dbReference type="Pfam" id="PF02597">
    <property type="entry name" value="ThiS"/>
    <property type="match status" value="1"/>
</dbReference>
<dbReference type="InterPro" id="IPR016155">
    <property type="entry name" value="Mopterin_synth/thiamin_S_b"/>
</dbReference>
<evidence type="ECO:0000313" key="2">
    <source>
        <dbReference type="Proteomes" id="UP001183619"/>
    </source>
</evidence>
<name>A0ABU2BBJ3_9CORY</name>
<dbReference type="InterPro" id="IPR010035">
    <property type="entry name" value="Thi_S"/>
</dbReference>
<gene>
    <name evidence="1" type="ORF">J2S37_002553</name>
</gene>
<organism evidence="1 2">
    <name type="scientific">Corynebacterium felinum</name>
    <dbReference type="NCBI Taxonomy" id="131318"/>
    <lineage>
        <taxon>Bacteria</taxon>
        <taxon>Bacillati</taxon>
        <taxon>Actinomycetota</taxon>
        <taxon>Actinomycetes</taxon>
        <taxon>Mycobacteriales</taxon>
        <taxon>Corynebacteriaceae</taxon>
        <taxon>Corynebacterium</taxon>
    </lineage>
</organism>